<dbReference type="RefSeq" id="WP_011406801.1">
    <property type="nucleotide sequence ID" value="NZ_CATZXA010000079.1"/>
</dbReference>
<sequence>MINPKIITLSNFLRKEGMIVSIRSTITAANIWEKYHETFNDEEIKESLKCIYVKNREDIHKFDLIYNRLFSKKIERKTKRQKQEPRQKYDNTSNNEIKSQKSNPNTEYLENQELIENRKQKKVINDKLMKESIVLLDNNDRRVFDICQRLSKKIANQRSKRKKRSHSHNINMPNTIRYNLKNGGHLVKLIHQKPPKKKTKQIFLCDISGSCEWVSTWFFAILYGCYKTFDKITVYDFDNKIIDVTDSLTSEYENTYQINFAHQRLGIRPFGQSDMTTSFKQFRDEATLNNHTDVIILTDCRDWTGKRENGVLESATILHEIVQKSRKVIILNPEKKIRWKTRTSCVSDYEQAGAIIYETGTLDQFARVISAL</sequence>
<dbReference type="AlphaFoldDB" id="A0A328PXM0"/>
<dbReference type="GeneID" id="3855210"/>
<evidence type="ECO:0000313" key="2">
    <source>
        <dbReference type="EMBL" id="RAP02692.1"/>
    </source>
</evidence>
<evidence type="ECO:0008006" key="4">
    <source>
        <dbReference type="Google" id="ProtNLM"/>
    </source>
</evidence>
<feature type="compositionally biased region" description="Polar residues" evidence="1">
    <location>
        <begin position="90"/>
        <end position="109"/>
    </location>
</feature>
<organism evidence="2 3">
    <name type="scientific">Methanosphaera stadtmanae</name>
    <dbReference type="NCBI Taxonomy" id="2317"/>
    <lineage>
        <taxon>Archaea</taxon>
        <taxon>Methanobacteriati</taxon>
        <taxon>Methanobacteriota</taxon>
        <taxon>Methanomada group</taxon>
        <taxon>Methanobacteria</taxon>
        <taxon>Methanobacteriales</taxon>
        <taxon>Methanobacteriaceae</taxon>
        <taxon>Methanosphaera</taxon>
    </lineage>
</organism>
<dbReference type="Pfam" id="PF05762">
    <property type="entry name" value="VWA_CoxE"/>
    <property type="match status" value="1"/>
</dbReference>
<name>A0A328PXM0_9EURY</name>
<feature type="region of interest" description="Disordered" evidence="1">
    <location>
        <begin position="76"/>
        <end position="111"/>
    </location>
</feature>
<evidence type="ECO:0000313" key="3">
    <source>
        <dbReference type="Proteomes" id="UP000248557"/>
    </source>
</evidence>
<dbReference type="InterPro" id="IPR008912">
    <property type="entry name" value="Uncharacterised_CoxE"/>
</dbReference>
<dbReference type="EMBL" id="NGJK01000078">
    <property type="protein sequence ID" value="RAP02692.1"/>
    <property type="molecule type" value="Genomic_DNA"/>
</dbReference>
<gene>
    <name evidence="2" type="ORF">CA615_06085</name>
</gene>
<proteinExistence type="predicted"/>
<evidence type="ECO:0000256" key="1">
    <source>
        <dbReference type="SAM" id="MobiDB-lite"/>
    </source>
</evidence>
<dbReference type="PANTHER" id="PTHR39338">
    <property type="entry name" value="BLL5662 PROTEIN-RELATED"/>
    <property type="match status" value="1"/>
</dbReference>
<protein>
    <recommendedName>
        <fullName evidence="4">VWA containing CoxE family protein</fullName>
    </recommendedName>
</protein>
<accession>A0A328PXM0</accession>
<reference evidence="2 3" key="1">
    <citation type="submission" date="2017-05" db="EMBL/GenBank/DDBJ databases">
        <title>Host range expansion of the Methanosphaera genus to humans and monogastric animals involves recent and extensive reduction in genome content.</title>
        <authorList>
            <person name="Hoedt E.C."/>
            <person name="Volmer J.G."/>
            <person name="Parks D.H."/>
            <person name="Rosewarne C.P."/>
            <person name="Denman S.E."/>
            <person name="Mcsweeney C.S."/>
            <person name="O Cuiv P."/>
            <person name="Hugenholtz P."/>
            <person name="Tyson G.W."/>
            <person name="Morrison M."/>
        </authorList>
    </citation>
    <scope>NUCLEOTIDE SEQUENCE [LARGE SCALE GENOMIC DNA]</scope>
    <source>
        <strain evidence="2 3">PA5</strain>
    </source>
</reference>
<dbReference type="Proteomes" id="UP000248557">
    <property type="component" value="Unassembled WGS sequence"/>
</dbReference>
<comment type="caution">
    <text evidence="2">The sequence shown here is derived from an EMBL/GenBank/DDBJ whole genome shotgun (WGS) entry which is preliminary data.</text>
</comment>